<evidence type="ECO:0000313" key="3">
    <source>
        <dbReference type="Proteomes" id="UP000266841"/>
    </source>
</evidence>
<proteinExistence type="predicted"/>
<protein>
    <submittedName>
        <fullName evidence="2">Uncharacterized protein</fullName>
    </submittedName>
</protein>
<name>K0R4U0_THAOC</name>
<accession>K0R4U0</accession>
<keyword evidence="3" id="KW-1185">Reference proteome</keyword>
<keyword evidence="1" id="KW-0812">Transmembrane</keyword>
<dbReference type="EMBL" id="AGNL01047536">
    <property type="protein sequence ID" value="EJK46789.1"/>
    <property type="molecule type" value="Genomic_DNA"/>
</dbReference>
<dbReference type="AlphaFoldDB" id="K0R4U0"/>
<keyword evidence="1" id="KW-1133">Transmembrane helix</keyword>
<gene>
    <name evidence="2" type="ORF">THAOC_34526</name>
</gene>
<dbReference type="OrthoDB" id="47245at2759"/>
<sequence>MSEEDTAQLSESLVCPEAGGAGAETRLAHGAGDLEDDDMAEIEDDVYNMFFLSDSFSAAFWYALMVWGLKLGLIIIIALDIYKNMKVNADVPTIVRAAQFLLLPVNVAIQQELITTFFIYANLKWGKQILELNPGATKGKYHFANAMRFIDGLAFLFINTALLLQATEVLSAFLNFAALQFLSDIDNVALSLARDGYLSGSLEEVAGNVSLTKLPRNHNGTLQVLDSVAMTIIFLAIVIMYVLNLRRPGSLSPFVRTRPLSRMTTRQRPMHRLKRQAGVHLAHLSEFQRKHGILRNDMEEPPSCHLRSARDEEAHRVRRPRLGRGATRNRRHACHVHGSGENYGLKDFFEPPHDGSGCSFPAARTSTHIGQRVGKGCSYYRSTNH</sequence>
<feature type="transmembrane region" description="Helical" evidence="1">
    <location>
        <begin position="153"/>
        <end position="174"/>
    </location>
</feature>
<evidence type="ECO:0000313" key="2">
    <source>
        <dbReference type="EMBL" id="EJK46789.1"/>
    </source>
</evidence>
<dbReference type="eggNOG" id="ENOG502SPIG">
    <property type="taxonomic scope" value="Eukaryota"/>
</dbReference>
<organism evidence="2 3">
    <name type="scientific">Thalassiosira oceanica</name>
    <name type="common">Marine diatom</name>
    <dbReference type="NCBI Taxonomy" id="159749"/>
    <lineage>
        <taxon>Eukaryota</taxon>
        <taxon>Sar</taxon>
        <taxon>Stramenopiles</taxon>
        <taxon>Ochrophyta</taxon>
        <taxon>Bacillariophyta</taxon>
        <taxon>Coscinodiscophyceae</taxon>
        <taxon>Thalassiosirophycidae</taxon>
        <taxon>Thalassiosirales</taxon>
        <taxon>Thalassiosiraceae</taxon>
        <taxon>Thalassiosira</taxon>
    </lineage>
</organism>
<reference evidence="2 3" key="1">
    <citation type="journal article" date="2012" name="Genome Biol.">
        <title>Genome and low-iron response of an oceanic diatom adapted to chronic iron limitation.</title>
        <authorList>
            <person name="Lommer M."/>
            <person name="Specht M."/>
            <person name="Roy A.S."/>
            <person name="Kraemer L."/>
            <person name="Andreson R."/>
            <person name="Gutowska M.A."/>
            <person name="Wolf J."/>
            <person name="Bergner S.V."/>
            <person name="Schilhabel M.B."/>
            <person name="Klostermeier U.C."/>
            <person name="Beiko R.G."/>
            <person name="Rosenstiel P."/>
            <person name="Hippler M."/>
            <person name="Laroche J."/>
        </authorList>
    </citation>
    <scope>NUCLEOTIDE SEQUENCE [LARGE SCALE GENOMIC DNA]</scope>
    <source>
        <strain evidence="2 3">CCMP1005</strain>
    </source>
</reference>
<feature type="transmembrane region" description="Helical" evidence="1">
    <location>
        <begin position="224"/>
        <end position="243"/>
    </location>
</feature>
<keyword evidence="1" id="KW-0472">Membrane</keyword>
<dbReference type="Proteomes" id="UP000266841">
    <property type="component" value="Unassembled WGS sequence"/>
</dbReference>
<comment type="caution">
    <text evidence="2">The sequence shown here is derived from an EMBL/GenBank/DDBJ whole genome shotgun (WGS) entry which is preliminary data.</text>
</comment>
<feature type="transmembrane region" description="Helical" evidence="1">
    <location>
        <begin position="59"/>
        <end position="79"/>
    </location>
</feature>
<evidence type="ECO:0000256" key="1">
    <source>
        <dbReference type="SAM" id="Phobius"/>
    </source>
</evidence>